<dbReference type="InterPro" id="IPR000719">
    <property type="entry name" value="Prot_kinase_dom"/>
</dbReference>
<reference evidence="3" key="2">
    <citation type="submission" date="2025-08" db="UniProtKB">
        <authorList>
            <consortium name="Ensembl"/>
        </authorList>
    </citation>
    <scope>IDENTIFICATION</scope>
</reference>
<keyword evidence="1" id="KW-0067">ATP-binding</keyword>
<dbReference type="Gene3D" id="3.30.200.20">
    <property type="entry name" value="Phosphorylase Kinase, domain 1"/>
    <property type="match status" value="1"/>
</dbReference>
<keyword evidence="4" id="KW-1185">Reference proteome</keyword>
<dbReference type="InParanoid" id="A0A4W6CU20"/>
<reference evidence="4" key="1">
    <citation type="submission" date="2015-09" db="EMBL/GenBank/DDBJ databases">
        <authorList>
            <person name="Sai Rama Sridatta P."/>
        </authorList>
    </citation>
    <scope>NUCLEOTIDE SEQUENCE [LARGE SCALE GENOMIC DNA]</scope>
</reference>
<accession>A0A4W6CU20</accession>
<evidence type="ECO:0000313" key="3">
    <source>
        <dbReference type="Ensembl" id="ENSLCAP00010015870.1"/>
    </source>
</evidence>
<evidence type="ECO:0000256" key="1">
    <source>
        <dbReference type="PROSITE-ProRule" id="PRU10141"/>
    </source>
</evidence>
<evidence type="ECO:0000259" key="2">
    <source>
        <dbReference type="PROSITE" id="PS50011"/>
    </source>
</evidence>
<dbReference type="Proteomes" id="UP000314980">
    <property type="component" value="Unassembled WGS sequence"/>
</dbReference>
<dbReference type="AlphaFoldDB" id="A0A4W6CU20"/>
<dbReference type="GeneTree" id="ENSGT00970000198029"/>
<keyword evidence="1" id="KW-0547">Nucleotide-binding</keyword>
<evidence type="ECO:0000313" key="4">
    <source>
        <dbReference type="Proteomes" id="UP000314980"/>
    </source>
</evidence>
<feature type="domain" description="Protein kinase" evidence="2">
    <location>
        <begin position="9"/>
        <end position="71"/>
    </location>
</feature>
<dbReference type="PROSITE" id="PS50011">
    <property type="entry name" value="PROTEIN_KINASE_DOM"/>
    <property type="match status" value="1"/>
</dbReference>
<dbReference type="SUPFAM" id="SSF56112">
    <property type="entry name" value="Protein kinase-like (PK-like)"/>
    <property type="match status" value="1"/>
</dbReference>
<dbReference type="InterPro" id="IPR017441">
    <property type="entry name" value="Protein_kinase_ATP_BS"/>
</dbReference>
<dbReference type="GO" id="GO:0005524">
    <property type="term" value="F:ATP binding"/>
    <property type="evidence" value="ECO:0007669"/>
    <property type="project" value="UniProtKB-UniRule"/>
</dbReference>
<dbReference type="Pfam" id="PF00069">
    <property type="entry name" value="Pkinase"/>
    <property type="match status" value="1"/>
</dbReference>
<dbReference type="PROSITE" id="PS00107">
    <property type="entry name" value="PROTEIN_KINASE_ATP"/>
    <property type="match status" value="1"/>
</dbReference>
<organism evidence="3 4">
    <name type="scientific">Lates calcarifer</name>
    <name type="common">Barramundi</name>
    <name type="synonym">Holocentrus calcarifer</name>
    <dbReference type="NCBI Taxonomy" id="8187"/>
    <lineage>
        <taxon>Eukaryota</taxon>
        <taxon>Metazoa</taxon>
        <taxon>Chordata</taxon>
        <taxon>Craniata</taxon>
        <taxon>Vertebrata</taxon>
        <taxon>Euteleostomi</taxon>
        <taxon>Actinopterygii</taxon>
        <taxon>Neopterygii</taxon>
        <taxon>Teleostei</taxon>
        <taxon>Neoteleostei</taxon>
        <taxon>Acanthomorphata</taxon>
        <taxon>Carangaria</taxon>
        <taxon>Carangaria incertae sedis</taxon>
        <taxon>Centropomidae</taxon>
        <taxon>Lates</taxon>
    </lineage>
</organism>
<proteinExistence type="predicted"/>
<sequence>GLLDVVKNYRVLDDLGEGSFGKVTKCVNIQTKQVVAIKTLKTQENADGPLSLSEIRSVAQQVMNLWLLSSV</sequence>
<dbReference type="InterPro" id="IPR011009">
    <property type="entry name" value="Kinase-like_dom_sf"/>
</dbReference>
<name>A0A4W6CU20_LATCA</name>
<feature type="binding site" evidence="1">
    <location>
        <position position="38"/>
    </location>
    <ligand>
        <name>ATP</name>
        <dbReference type="ChEBI" id="CHEBI:30616"/>
    </ligand>
</feature>
<dbReference type="GO" id="GO:0004672">
    <property type="term" value="F:protein kinase activity"/>
    <property type="evidence" value="ECO:0007669"/>
    <property type="project" value="InterPro"/>
</dbReference>
<reference evidence="3" key="3">
    <citation type="submission" date="2025-09" db="UniProtKB">
        <authorList>
            <consortium name="Ensembl"/>
        </authorList>
    </citation>
    <scope>IDENTIFICATION</scope>
</reference>
<protein>
    <recommendedName>
        <fullName evidence="2">Protein kinase domain-containing protein</fullName>
    </recommendedName>
</protein>
<dbReference type="Ensembl" id="ENSLCAT00010016218.1">
    <property type="protein sequence ID" value="ENSLCAP00010015870.1"/>
    <property type="gene ID" value="ENSLCAG00010007562.1"/>
</dbReference>